<organism evidence="2 3">
    <name type="scientific">Rhizobium daejeonense</name>
    <dbReference type="NCBI Taxonomy" id="240521"/>
    <lineage>
        <taxon>Bacteria</taxon>
        <taxon>Pseudomonadati</taxon>
        <taxon>Pseudomonadota</taxon>
        <taxon>Alphaproteobacteria</taxon>
        <taxon>Hyphomicrobiales</taxon>
        <taxon>Rhizobiaceae</taxon>
        <taxon>Rhizobium/Agrobacterium group</taxon>
        <taxon>Rhizobium</taxon>
    </lineage>
</organism>
<dbReference type="AlphaFoldDB" id="A0A6M1S0J6"/>
<reference evidence="2 3" key="1">
    <citation type="submission" date="2020-02" db="EMBL/GenBank/DDBJ databases">
        <title>Genome sequence of the type strain CCBAU10050 of Rhizobium daejeonense.</title>
        <authorList>
            <person name="Gao J."/>
            <person name="Sun J."/>
        </authorList>
    </citation>
    <scope>NUCLEOTIDE SEQUENCE [LARGE SCALE GENOMIC DNA]</scope>
    <source>
        <strain evidence="2 3">CCBAU10050</strain>
    </source>
</reference>
<dbReference type="PANTHER" id="PTHR43685">
    <property type="entry name" value="GLYCOSYLTRANSFERASE"/>
    <property type="match status" value="1"/>
</dbReference>
<dbReference type="GO" id="GO:0016740">
    <property type="term" value="F:transferase activity"/>
    <property type="evidence" value="ECO:0007669"/>
    <property type="project" value="UniProtKB-KW"/>
</dbReference>
<dbReference type="SUPFAM" id="SSF53448">
    <property type="entry name" value="Nucleotide-diphospho-sugar transferases"/>
    <property type="match status" value="1"/>
</dbReference>
<dbReference type="Pfam" id="PF00535">
    <property type="entry name" value="Glycos_transf_2"/>
    <property type="match status" value="1"/>
</dbReference>
<keyword evidence="2" id="KW-0808">Transferase</keyword>
<evidence type="ECO:0000313" key="2">
    <source>
        <dbReference type="EMBL" id="NGO64635.1"/>
    </source>
</evidence>
<dbReference type="InterPro" id="IPR050834">
    <property type="entry name" value="Glycosyltransf_2"/>
</dbReference>
<proteinExistence type="predicted"/>
<dbReference type="PANTHER" id="PTHR43685:SF2">
    <property type="entry name" value="GLYCOSYLTRANSFERASE 2-LIKE DOMAIN-CONTAINING PROTEIN"/>
    <property type="match status" value="1"/>
</dbReference>
<protein>
    <submittedName>
        <fullName evidence="2">Glycosyltransferase</fullName>
    </submittedName>
</protein>
<accession>A0A6M1S0J6</accession>
<evidence type="ECO:0000313" key="3">
    <source>
        <dbReference type="Proteomes" id="UP000477849"/>
    </source>
</evidence>
<dbReference type="Gene3D" id="3.90.550.10">
    <property type="entry name" value="Spore Coat Polysaccharide Biosynthesis Protein SpsA, Chain A"/>
    <property type="match status" value="1"/>
</dbReference>
<feature type="domain" description="Glycosyltransferase 2-like" evidence="1">
    <location>
        <begin position="8"/>
        <end position="128"/>
    </location>
</feature>
<gene>
    <name evidence="2" type="ORF">G6N76_13255</name>
</gene>
<keyword evidence="3" id="KW-1185">Reference proteome</keyword>
<dbReference type="EMBL" id="JAAKZH010000004">
    <property type="protein sequence ID" value="NGO64635.1"/>
    <property type="molecule type" value="Genomic_DNA"/>
</dbReference>
<evidence type="ECO:0000259" key="1">
    <source>
        <dbReference type="Pfam" id="PF00535"/>
    </source>
</evidence>
<dbReference type="RefSeq" id="WP_163903320.1">
    <property type="nucleotide sequence ID" value="NZ_CP048427.1"/>
</dbReference>
<dbReference type="Proteomes" id="UP000477849">
    <property type="component" value="Unassembled WGS sequence"/>
</dbReference>
<sequence length="317" mass="35768">MTDYPTVSVVMPTYNTRDCVCTAIDSALRQESVSVEVIVIDDASSDGTAEFVSEAYVNDDRVRVISREKNGGPSAARNIGFKAARGKWIGLLDSDDWWKPNRLVRLLAHADEADFIADNIMGYDVGAGIETGPIYDKIEDRSLHLLDFVLPSAADTHDFGYLQPLIRRQFLVEHDISYRENVRVGEDLIFNLEFIAHGGRAMFINEALYVYAMPVGLISRAASPHSRSTADTEPLIYELAEIWQRLRKQLSPEENSGFAKRIAVLRREAAIAAFHRARVKREFTKMAKLIANEPLVRQRIVERIGRNLLPQSMRFKG</sequence>
<dbReference type="CDD" id="cd00761">
    <property type="entry name" value="Glyco_tranf_GTA_type"/>
    <property type="match status" value="1"/>
</dbReference>
<dbReference type="InterPro" id="IPR001173">
    <property type="entry name" value="Glyco_trans_2-like"/>
</dbReference>
<dbReference type="InterPro" id="IPR029044">
    <property type="entry name" value="Nucleotide-diphossugar_trans"/>
</dbReference>
<comment type="caution">
    <text evidence="2">The sequence shown here is derived from an EMBL/GenBank/DDBJ whole genome shotgun (WGS) entry which is preliminary data.</text>
</comment>
<name>A0A6M1S0J6_9HYPH</name>